<keyword evidence="6" id="KW-1185">Reference proteome</keyword>
<dbReference type="STRING" id="325240.Sbal_3717"/>
<dbReference type="InterPro" id="IPR000055">
    <property type="entry name" value="Restrct_endonuc_typeI_TRD"/>
</dbReference>
<dbReference type="AlphaFoldDB" id="A3D8X8"/>
<dbReference type="GO" id="GO:0003677">
    <property type="term" value="F:DNA binding"/>
    <property type="evidence" value="ECO:0007669"/>
    <property type="project" value="UniProtKB-KW"/>
</dbReference>
<keyword evidence="2" id="KW-0680">Restriction system</keyword>
<dbReference type="EMBL" id="CP000563">
    <property type="protein sequence ID" value="ABN63191.1"/>
    <property type="molecule type" value="Genomic_DNA"/>
</dbReference>
<feature type="domain" description="Type I restriction modification DNA specificity" evidence="4">
    <location>
        <begin position="33"/>
        <end position="190"/>
    </location>
</feature>
<evidence type="ECO:0000256" key="1">
    <source>
        <dbReference type="ARBA" id="ARBA00010923"/>
    </source>
</evidence>
<gene>
    <name evidence="5" type="ordered locus">Sbal_3717</name>
</gene>
<reference evidence="5 6" key="1">
    <citation type="submission" date="2007-02" db="EMBL/GenBank/DDBJ databases">
        <title>Complete sequence of chromosome of Shewanella baltica OS155.</title>
        <authorList>
            <consortium name="US DOE Joint Genome Institute"/>
            <person name="Copeland A."/>
            <person name="Lucas S."/>
            <person name="Lapidus A."/>
            <person name="Barry K."/>
            <person name="Detter J.C."/>
            <person name="Glavina del Rio T."/>
            <person name="Hammon N."/>
            <person name="Israni S."/>
            <person name="Dalin E."/>
            <person name="Tice H."/>
            <person name="Pitluck S."/>
            <person name="Sims D.R."/>
            <person name="Brettin T."/>
            <person name="Bruce D."/>
            <person name="Han C."/>
            <person name="Tapia R."/>
            <person name="Brainard J."/>
            <person name="Schmutz J."/>
            <person name="Larimer F."/>
            <person name="Land M."/>
            <person name="Hauser L."/>
            <person name="Kyrpides N."/>
            <person name="Mikhailova N."/>
            <person name="Brettar I."/>
            <person name="Klappenbach J."/>
            <person name="Konstantinidis K."/>
            <person name="Rodrigues J."/>
            <person name="Tiedje J."/>
            <person name="Richardson P."/>
        </authorList>
    </citation>
    <scope>NUCLEOTIDE SEQUENCE [LARGE SCALE GENOMIC DNA]</scope>
    <source>
        <strain evidence="6">OS155 / ATCC BAA-1091</strain>
    </source>
</reference>
<dbReference type="PANTHER" id="PTHR30408">
    <property type="entry name" value="TYPE-1 RESTRICTION ENZYME ECOKI SPECIFICITY PROTEIN"/>
    <property type="match status" value="1"/>
</dbReference>
<sequence>MNKLEEKGLVPKLRFSEFKDAPEWSPTTFGATATFINGKAYKQEELLENGKYRVLRVGNFFTNKEWYFSDLELDENKYCDNGDLLYAWSASFGPRIWLGEKVIYHYHIWKVLEKKHIDKNFLFILLDYETERMKAATANGLGLMHITKSSIENWKCCIPSSIEEQKKIANSLSSLDELISAHTQKFDTLKAYKKGLMQQLFPAEGETVPKLRFPEFQGEWRKTQLKKLGELVSGLTYSPADVRDSGLLVLRSSNVKNGIISLKDNVYVTPNVKGANLSKANDILICVRNGSKALIGKNALIPEGMPVCTHGAFMTVFRSPSAKFVFQLFQTNAYQKQVDADLGATINSINGRHFIKYEFYVPESFEQQKIADCLSSIDELITAQSHKIDALKVHKQGLMQQLFPTVGVDCIDAEDRATQNAEVEVSA</sequence>
<dbReference type="OrthoDB" id="398435at2"/>
<dbReference type="Pfam" id="PF01420">
    <property type="entry name" value="Methylase_S"/>
    <property type="match status" value="2"/>
</dbReference>
<evidence type="ECO:0000313" key="6">
    <source>
        <dbReference type="Proteomes" id="UP000001557"/>
    </source>
</evidence>
<evidence type="ECO:0000259" key="4">
    <source>
        <dbReference type="Pfam" id="PF01420"/>
    </source>
</evidence>
<dbReference type="InterPro" id="IPR052021">
    <property type="entry name" value="Type-I_RS_S_subunit"/>
</dbReference>
<dbReference type="REBASE" id="14799">
    <property type="entry name" value="S.SbaOSORF3715P"/>
</dbReference>
<dbReference type="Proteomes" id="UP000001557">
    <property type="component" value="Chromosome"/>
</dbReference>
<dbReference type="Gene3D" id="3.90.220.20">
    <property type="entry name" value="DNA methylase specificity domains"/>
    <property type="match status" value="2"/>
</dbReference>
<evidence type="ECO:0000313" key="5">
    <source>
        <dbReference type="EMBL" id="ABN63191.1"/>
    </source>
</evidence>
<proteinExistence type="inferred from homology"/>
<dbReference type="CDD" id="cd17265">
    <property type="entry name" value="RMtype1_S_Eco4255III-TRD2-CR2_like"/>
    <property type="match status" value="1"/>
</dbReference>
<dbReference type="InterPro" id="IPR044946">
    <property type="entry name" value="Restrct_endonuc_typeI_TRD_sf"/>
</dbReference>
<comment type="similarity">
    <text evidence="1">Belongs to the type-I restriction system S methylase family.</text>
</comment>
<keyword evidence="3" id="KW-0238">DNA-binding</keyword>
<dbReference type="RefSeq" id="WP_011847857.1">
    <property type="nucleotide sequence ID" value="NC_009052.1"/>
</dbReference>
<dbReference type="CDD" id="cd17254">
    <property type="entry name" value="RMtype1_S_FclI-TRD1-CR1_like"/>
    <property type="match status" value="1"/>
</dbReference>
<dbReference type="HOGENOM" id="CLU_021095_0_2_6"/>
<dbReference type="Gene3D" id="1.10.287.1120">
    <property type="entry name" value="Bipartite methylase S protein"/>
    <property type="match status" value="1"/>
</dbReference>
<evidence type="ECO:0000256" key="2">
    <source>
        <dbReference type="ARBA" id="ARBA00022747"/>
    </source>
</evidence>
<feature type="domain" description="Type I restriction modification DNA specificity" evidence="4">
    <location>
        <begin position="219"/>
        <end position="391"/>
    </location>
</feature>
<dbReference type="KEGG" id="sbl:Sbal_3717"/>
<dbReference type="SUPFAM" id="SSF116734">
    <property type="entry name" value="DNA methylase specificity domain"/>
    <property type="match status" value="2"/>
</dbReference>
<dbReference type="PANTHER" id="PTHR30408:SF12">
    <property type="entry name" value="TYPE I RESTRICTION ENZYME MJAVIII SPECIFICITY SUBUNIT"/>
    <property type="match status" value="1"/>
</dbReference>
<organism evidence="5 6">
    <name type="scientific">Shewanella baltica (strain OS155 / ATCC BAA-1091)</name>
    <dbReference type="NCBI Taxonomy" id="325240"/>
    <lineage>
        <taxon>Bacteria</taxon>
        <taxon>Pseudomonadati</taxon>
        <taxon>Pseudomonadota</taxon>
        <taxon>Gammaproteobacteria</taxon>
        <taxon>Alteromonadales</taxon>
        <taxon>Shewanellaceae</taxon>
        <taxon>Shewanella</taxon>
    </lineage>
</organism>
<protein>
    <submittedName>
        <fullName evidence="5">Restriction modification system DNA specificity domain</fullName>
    </submittedName>
</protein>
<accession>A3D8X8</accession>
<dbReference type="GO" id="GO:0009307">
    <property type="term" value="P:DNA restriction-modification system"/>
    <property type="evidence" value="ECO:0007669"/>
    <property type="project" value="UniProtKB-KW"/>
</dbReference>
<name>A3D8X8_SHEB5</name>
<evidence type="ECO:0000256" key="3">
    <source>
        <dbReference type="ARBA" id="ARBA00023125"/>
    </source>
</evidence>